<sequence length="268" mass="29199">MKYFPALLRLGYLLPALLGATACSVYVPMQNAAPEIRHRGEVEVAGSWSFTNRLEAAAAYSPLPHLLVRAAFSTKGSRPGPGDSTAYAHVNQTELALGTYWPLGPSWLLGGLLATGQAQPDALFRGDGGSLHGFVLVNHDPLHRFEGSYRKHSAELYAVWQPGPRVGFGLSGRLVQTRLTSVTDLGAPVQAAPSWRAEPMFFVRFWPRVTQPGLLQVQLALGASRTLGYDPLTAGDTNDPARQFKLGQAYASVGLALYPHVWWQHRDE</sequence>
<dbReference type="PROSITE" id="PS51257">
    <property type="entry name" value="PROKAR_LIPOPROTEIN"/>
    <property type="match status" value="1"/>
</dbReference>
<keyword evidence="2" id="KW-1185">Reference proteome</keyword>
<accession>A0A7Y0FPA3</accession>
<proteinExistence type="predicted"/>
<protein>
    <recommendedName>
        <fullName evidence="3">Lipoprotein</fullName>
    </recommendedName>
</protein>
<gene>
    <name evidence="1" type="ORF">HHL22_21635</name>
</gene>
<evidence type="ECO:0000313" key="1">
    <source>
        <dbReference type="EMBL" id="NML67813.1"/>
    </source>
</evidence>
<comment type="caution">
    <text evidence="1">The sequence shown here is derived from an EMBL/GenBank/DDBJ whole genome shotgun (WGS) entry which is preliminary data.</text>
</comment>
<dbReference type="Proteomes" id="UP000559626">
    <property type="component" value="Unassembled WGS sequence"/>
</dbReference>
<name>A0A7Y0FPA3_9BACT</name>
<evidence type="ECO:0008006" key="3">
    <source>
        <dbReference type="Google" id="ProtNLM"/>
    </source>
</evidence>
<dbReference type="RefSeq" id="WP_169533453.1">
    <property type="nucleotide sequence ID" value="NZ_JABBGH010000003.1"/>
</dbReference>
<dbReference type="EMBL" id="JABBGH010000003">
    <property type="protein sequence ID" value="NML67813.1"/>
    <property type="molecule type" value="Genomic_DNA"/>
</dbReference>
<dbReference type="AlphaFoldDB" id="A0A7Y0FPA3"/>
<organism evidence="1 2">
    <name type="scientific">Hymenobacter polaris</name>
    <dbReference type="NCBI Taxonomy" id="2682546"/>
    <lineage>
        <taxon>Bacteria</taxon>
        <taxon>Pseudomonadati</taxon>
        <taxon>Bacteroidota</taxon>
        <taxon>Cytophagia</taxon>
        <taxon>Cytophagales</taxon>
        <taxon>Hymenobacteraceae</taxon>
        <taxon>Hymenobacter</taxon>
    </lineage>
</organism>
<reference evidence="1 2" key="1">
    <citation type="submission" date="2020-04" db="EMBL/GenBank/DDBJ databases">
        <title>Hymenobacter polaris sp. nov., isolated from Arctic soil.</title>
        <authorList>
            <person name="Dahal R.H."/>
        </authorList>
    </citation>
    <scope>NUCLEOTIDE SEQUENCE [LARGE SCALE GENOMIC DNA]</scope>
    <source>
        <strain evidence="1 2">RP-2-7</strain>
    </source>
</reference>
<evidence type="ECO:0000313" key="2">
    <source>
        <dbReference type="Proteomes" id="UP000559626"/>
    </source>
</evidence>